<dbReference type="RefSeq" id="WP_404318365.1">
    <property type="nucleotide sequence ID" value="NZ_JAUIYO010000015.1"/>
</dbReference>
<sequence>MHKFMTSIITITSIFMIAGCSSQVVSKEKEVNHEQASEKVNEQTSGQANEKKTALKPVDAQKNEDRSWDGQWIFLSDDHLGQLQIEQGEENQITYTLGGTRVNPNNNNSYANSFEGTGIIKGDKVEFTSSLLEECGGMMEKRGSTITVTFENESCHTPQVYLNGEYKKLDSITTPPFLAFNNGEFSMYGISLGDAPSKAKRMVGNPDYEGPDEEGFYEWIQDYRSKNLLISYAGNKVESIHTEANVDELKAAIAEDFDGEYYMDDEGSNYLYNPDNQQLLIFNENEQNSHTSRFFVTYADENFHHSVQNGWIKRKGNNVQ</sequence>
<organism evidence="2 3">
    <name type="scientific">Bacillus lumedeiriae</name>
    <dbReference type="NCBI Taxonomy" id="3058829"/>
    <lineage>
        <taxon>Bacteria</taxon>
        <taxon>Bacillati</taxon>
        <taxon>Bacillota</taxon>
        <taxon>Bacilli</taxon>
        <taxon>Bacillales</taxon>
        <taxon>Bacillaceae</taxon>
        <taxon>Bacillus</taxon>
    </lineage>
</organism>
<dbReference type="Proteomes" id="UP001619911">
    <property type="component" value="Unassembled WGS sequence"/>
</dbReference>
<evidence type="ECO:0000256" key="1">
    <source>
        <dbReference type="SAM" id="MobiDB-lite"/>
    </source>
</evidence>
<evidence type="ECO:0000313" key="2">
    <source>
        <dbReference type="EMBL" id="MFK2826754.1"/>
    </source>
</evidence>
<proteinExistence type="predicted"/>
<feature type="region of interest" description="Disordered" evidence="1">
    <location>
        <begin position="34"/>
        <end position="63"/>
    </location>
</feature>
<dbReference type="PROSITE" id="PS51257">
    <property type="entry name" value="PROKAR_LIPOPROTEIN"/>
    <property type="match status" value="1"/>
</dbReference>
<accession>A0ABW8IB81</accession>
<name>A0ABW8IB81_9BACI</name>
<reference evidence="2 3" key="1">
    <citation type="submission" date="2023-07" db="EMBL/GenBank/DDBJ databases">
        <title>Bacillus lucianemedeirus sp. nov, a new species isolated from an immunobiological production facility.</title>
        <authorList>
            <person name="Costa L.V."/>
            <person name="Miranda R.V.S.L."/>
            <person name="Brandao M.L.L."/>
            <person name="Reis C.M.F."/>
            <person name="Frazao A.M."/>
            <person name="Cruz F.V."/>
            <person name="Baio P.V.P."/>
            <person name="Veras J.F.C."/>
            <person name="Ramos J.N."/>
            <person name="Vieira V."/>
        </authorList>
    </citation>
    <scope>NUCLEOTIDE SEQUENCE [LARGE SCALE GENOMIC DNA]</scope>
    <source>
        <strain evidence="2 3">B190/17</strain>
    </source>
</reference>
<keyword evidence="3" id="KW-1185">Reference proteome</keyword>
<evidence type="ECO:0008006" key="4">
    <source>
        <dbReference type="Google" id="ProtNLM"/>
    </source>
</evidence>
<comment type="caution">
    <text evidence="2">The sequence shown here is derived from an EMBL/GenBank/DDBJ whole genome shotgun (WGS) entry which is preliminary data.</text>
</comment>
<gene>
    <name evidence="2" type="ORF">QYG89_13945</name>
</gene>
<dbReference type="EMBL" id="JAUIYO010000015">
    <property type="protein sequence ID" value="MFK2826754.1"/>
    <property type="molecule type" value="Genomic_DNA"/>
</dbReference>
<feature type="compositionally biased region" description="Basic and acidic residues" evidence="1">
    <location>
        <begin position="49"/>
        <end position="63"/>
    </location>
</feature>
<evidence type="ECO:0000313" key="3">
    <source>
        <dbReference type="Proteomes" id="UP001619911"/>
    </source>
</evidence>
<protein>
    <recommendedName>
        <fullName evidence="4">Lipoprotein</fullName>
    </recommendedName>
</protein>